<dbReference type="Gene3D" id="3.40.50.300">
    <property type="entry name" value="P-loop containing nucleotide triphosphate hydrolases"/>
    <property type="match status" value="1"/>
</dbReference>
<evidence type="ECO:0000256" key="3">
    <source>
        <dbReference type="ARBA" id="ARBA00005093"/>
    </source>
</evidence>
<evidence type="ECO:0000259" key="17">
    <source>
        <dbReference type="Pfam" id="PF00685"/>
    </source>
</evidence>
<evidence type="ECO:0000259" key="19">
    <source>
        <dbReference type="Pfam" id="PF25119"/>
    </source>
</evidence>
<dbReference type="EC" id="2.8.2.8" evidence="5"/>
<evidence type="ECO:0000256" key="9">
    <source>
        <dbReference type="ARBA" id="ARBA00022968"/>
    </source>
</evidence>
<feature type="domain" description="Sulfotransferase" evidence="17">
    <location>
        <begin position="602"/>
        <end position="851"/>
    </location>
</feature>
<keyword evidence="7 16" id="KW-0812">Transmembrane</keyword>
<evidence type="ECO:0000256" key="8">
    <source>
        <dbReference type="ARBA" id="ARBA00022801"/>
    </source>
</evidence>
<organism evidence="20 21">
    <name type="scientific">Tegillarca granosa</name>
    <name type="common">Malaysian cockle</name>
    <name type="synonym">Anadara granosa</name>
    <dbReference type="NCBI Taxonomy" id="220873"/>
    <lineage>
        <taxon>Eukaryota</taxon>
        <taxon>Metazoa</taxon>
        <taxon>Spiralia</taxon>
        <taxon>Lophotrochozoa</taxon>
        <taxon>Mollusca</taxon>
        <taxon>Bivalvia</taxon>
        <taxon>Autobranchia</taxon>
        <taxon>Pteriomorphia</taxon>
        <taxon>Arcoida</taxon>
        <taxon>Arcoidea</taxon>
        <taxon>Arcidae</taxon>
        <taxon>Tegillarca</taxon>
    </lineage>
</organism>
<comment type="subcellular location">
    <subcellularLocation>
        <location evidence="1">Golgi apparatus membrane</location>
        <topology evidence="1">Single-pass type II membrane protein</topology>
    </subcellularLocation>
</comment>
<feature type="domain" description="Heparan sulfate-N-deacetylase N-terminal" evidence="19">
    <location>
        <begin position="128"/>
        <end position="342"/>
    </location>
</feature>
<evidence type="ECO:0000259" key="18">
    <source>
        <dbReference type="Pfam" id="PF12062"/>
    </source>
</evidence>
<keyword evidence="12 16" id="KW-0472">Membrane</keyword>
<evidence type="ECO:0000256" key="11">
    <source>
        <dbReference type="ARBA" id="ARBA00023034"/>
    </source>
</evidence>
<dbReference type="Pfam" id="PF00685">
    <property type="entry name" value="Sulfotransfer_1"/>
    <property type="match status" value="1"/>
</dbReference>
<comment type="similarity">
    <text evidence="4">Belongs to the sulfotransferase 1 family. NDST subfamily.</text>
</comment>
<dbReference type="InterPro" id="IPR021930">
    <property type="entry name" value="Heparan_SO4_deacetylase_dom"/>
</dbReference>
<dbReference type="InterPro" id="IPR000863">
    <property type="entry name" value="Sulfotransferase_dom"/>
</dbReference>
<dbReference type="Proteomes" id="UP001217089">
    <property type="component" value="Unassembled WGS sequence"/>
</dbReference>
<comment type="pathway">
    <text evidence="2">Glycan metabolism; heparin biosynthesis.</text>
</comment>
<dbReference type="SUPFAM" id="SSF52540">
    <property type="entry name" value="P-loop containing nucleoside triphosphate hydrolases"/>
    <property type="match status" value="1"/>
</dbReference>
<feature type="transmembrane region" description="Helical" evidence="16">
    <location>
        <begin position="65"/>
        <end position="85"/>
    </location>
</feature>
<keyword evidence="14" id="KW-0325">Glycoprotein</keyword>
<keyword evidence="6" id="KW-0808">Transferase</keyword>
<evidence type="ECO:0000256" key="10">
    <source>
        <dbReference type="ARBA" id="ARBA00022989"/>
    </source>
</evidence>
<evidence type="ECO:0000256" key="16">
    <source>
        <dbReference type="SAM" id="Phobius"/>
    </source>
</evidence>
<evidence type="ECO:0000256" key="13">
    <source>
        <dbReference type="ARBA" id="ARBA00023157"/>
    </source>
</evidence>
<evidence type="ECO:0000256" key="7">
    <source>
        <dbReference type="ARBA" id="ARBA00022692"/>
    </source>
</evidence>
<dbReference type="Pfam" id="PF12062">
    <property type="entry name" value="HSNSD-CE"/>
    <property type="match status" value="1"/>
</dbReference>
<evidence type="ECO:0000256" key="1">
    <source>
        <dbReference type="ARBA" id="ARBA00004323"/>
    </source>
</evidence>
<gene>
    <name evidence="20" type="ORF">KUTeg_004271</name>
</gene>
<evidence type="ECO:0000313" key="20">
    <source>
        <dbReference type="EMBL" id="KAJ8319180.1"/>
    </source>
</evidence>
<dbReference type="PANTHER" id="PTHR10605:SF56">
    <property type="entry name" value="BIFUNCTIONAL HEPARAN SULFATE N-DEACETYLASE_N-SULFOTRANSFERASE"/>
    <property type="match status" value="1"/>
</dbReference>
<dbReference type="InterPro" id="IPR056793">
    <property type="entry name" value="HSNSD_N"/>
</dbReference>
<proteinExistence type="inferred from homology"/>
<feature type="domain" description="Heparan sulphate-N-deacetylase deacetylase" evidence="18">
    <location>
        <begin position="352"/>
        <end position="520"/>
    </location>
</feature>
<comment type="pathway">
    <text evidence="3">Glycan metabolism; heparan sulfate biosynthesis.</text>
</comment>
<name>A0ABQ9FSC5_TEGGR</name>
<dbReference type="EMBL" id="JARBDR010000214">
    <property type="protein sequence ID" value="KAJ8319180.1"/>
    <property type="molecule type" value="Genomic_DNA"/>
</dbReference>
<evidence type="ECO:0000256" key="6">
    <source>
        <dbReference type="ARBA" id="ARBA00022679"/>
    </source>
</evidence>
<comment type="caution">
    <text evidence="20">The sequence shown here is derived from an EMBL/GenBank/DDBJ whole genome shotgun (WGS) entry which is preliminary data.</text>
</comment>
<dbReference type="PANTHER" id="PTHR10605">
    <property type="entry name" value="HEPARAN SULFATE SULFOTRANSFERASE"/>
    <property type="match status" value="1"/>
</dbReference>
<evidence type="ECO:0000256" key="12">
    <source>
        <dbReference type="ARBA" id="ARBA00023136"/>
    </source>
</evidence>
<dbReference type="InterPro" id="IPR027417">
    <property type="entry name" value="P-loop_NTPase"/>
</dbReference>
<keyword evidence="15" id="KW-0511">Multifunctional enzyme</keyword>
<evidence type="ECO:0000256" key="2">
    <source>
        <dbReference type="ARBA" id="ARBA00004841"/>
    </source>
</evidence>
<keyword evidence="21" id="KW-1185">Reference proteome</keyword>
<evidence type="ECO:0000256" key="15">
    <source>
        <dbReference type="ARBA" id="ARBA00023268"/>
    </source>
</evidence>
<evidence type="ECO:0000256" key="4">
    <source>
        <dbReference type="ARBA" id="ARBA00010420"/>
    </source>
</evidence>
<dbReference type="Pfam" id="PF25119">
    <property type="entry name" value="HSNSD_N"/>
    <property type="match status" value="1"/>
</dbReference>
<keyword evidence="13" id="KW-1015">Disulfide bond</keyword>
<accession>A0ABQ9FSC5</accession>
<keyword evidence="9" id="KW-0735">Signal-anchor</keyword>
<sequence length="877" mass="103470">MSILCLYDLCVNEVGCNGVGLEAFSVMLKTDCFNSRSTKWKRHWERLKTTWCRPSLFRHLTITKALLVAIILTVISLIFLSYHLMMLKSTYRRPNPPKPVVTCHLNRLQQSLFMPKDHSSHASVRIGRRVLVLVESQYTKLAKQIACLLESSRFEYKVENTGRNLPMLTHNDKGRFGVIIFESLEAYINMDHWNRQLIDKYCRDYSVGMIIFVHSVNEYAVEKEKVPGFPLVLRYNMALKDYRLNVFTDLWRMTRPGEIIGGDLSEDNWTVFEYNHSAYEPLAYANASPPPYVDPGFVLDNKTLVPVLQDRGTFDGIPRIFFGNDLQFWLHRLVLLDALSYLSHGKLSLSLDRYIQIDVDDIFVGITGTRMVVSDVEAMVKAQERFRKDVEGFHFNLGFSGWFYQHGNSLENAGDEKILEYKDKFWWFGHMWRHEQAHKFSQEHLEKSMLYNSQFAKEHGIQIQHQYAVAPHHSGVYPVHEPLYESWKNVWEIRVTSTEEYPKLYPSWRRRGFIHKGIMINIYMTHLGNYGNDRLALYTFESIFKFIKCWTNLKLKQVPPLELGIKYFEMFPEEKDPLWQDPCLYKRHFMIWSANKSCDRLPKFLVIGPQKTGTTALYTFLGMHPAILHNFKSPDTFEEVQFFNGNNYYKGLDWYMDFFPMPENTTSDFLFEKSATYFDNELVPRRVFALLPKAKLITILIHPAKRAYSWYQHQRAHGDPVAMNYSFLEIVKAGDSAPRKLRELRNRCLIPGIYVQHLSRWLEHFPSRQLFIVDGERLKSKPIAVMNNVQRFLHIEPRYNYSAQIRFDQKKGFYCQVMDENKIKCLGKSKGRQYPPMEEEAEDYLRSFYRKHNIQLSKFLNKHNYRIPDWLERELSS</sequence>
<keyword evidence="11" id="KW-0333">Golgi apparatus</keyword>
<reference evidence="20 21" key="1">
    <citation type="submission" date="2022-12" db="EMBL/GenBank/DDBJ databases">
        <title>Chromosome-level genome of Tegillarca granosa.</title>
        <authorList>
            <person name="Kim J."/>
        </authorList>
    </citation>
    <scope>NUCLEOTIDE SEQUENCE [LARGE SCALE GENOMIC DNA]</scope>
    <source>
        <strain evidence="20">Teg-2019</strain>
        <tissue evidence="20">Adductor muscle</tissue>
    </source>
</reference>
<evidence type="ECO:0000313" key="21">
    <source>
        <dbReference type="Proteomes" id="UP001217089"/>
    </source>
</evidence>
<keyword evidence="10 16" id="KW-1133">Transmembrane helix</keyword>
<evidence type="ECO:0000256" key="5">
    <source>
        <dbReference type="ARBA" id="ARBA00012979"/>
    </source>
</evidence>
<dbReference type="InterPro" id="IPR037359">
    <property type="entry name" value="NST/OST"/>
</dbReference>
<protein>
    <recommendedName>
        <fullName evidence="5">[heparan sulfate]-glucosamine N-sulfotransferase</fullName>
        <ecNumber evidence="5">2.8.2.8</ecNumber>
    </recommendedName>
</protein>
<keyword evidence="8" id="KW-0378">Hydrolase</keyword>
<evidence type="ECO:0000256" key="14">
    <source>
        <dbReference type="ARBA" id="ARBA00023180"/>
    </source>
</evidence>